<dbReference type="Gene3D" id="3.40.1690.10">
    <property type="entry name" value="secretion proteins EscU"/>
    <property type="match status" value="1"/>
</dbReference>
<feature type="compositionally biased region" description="Basic residues" evidence="2">
    <location>
        <begin position="13"/>
        <end position="25"/>
    </location>
</feature>
<keyword evidence="3" id="KW-1133">Transmembrane helix</keyword>
<dbReference type="OrthoDB" id="9807950at2"/>
<dbReference type="InterPro" id="IPR006135">
    <property type="entry name" value="T3SS_substrate_exporter"/>
</dbReference>
<feature type="transmembrane region" description="Helical" evidence="3">
    <location>
        <begin position="148"/>
        <end position="169"/>
    </location>
</feature>
<feature type="transmembrane region" description="Helical" evidence="3">
    <location>
        <begin position="89"/>
        <end position="116"/>
    </location>
</feature>
<comment type="similarity">
    <text evidence="1">Belongs to the type III secretion exporter family.</text>
</comment>
<dbReference type="PANTHER" id="PTHR30531:SF12">
    <property type="entry name" value="FLAGELLAR BIOSYNTHETIC PROTEIN FLHB"/>
    <property type="match status" value="1"/>
</dbReference>
<dbReference type="PANTHER" id="PTHR30531">
    <property type="entry name" value="FLAGELLAR BIOSYNTHETIC PROTEIN FLHB"/>
    <property type="match status" value="1"/>
</dbReference>
<organism evidence="4 5">
    <name type="scientific">Bradyrhizobium yuanmingense</name>
    <dbReference type="NCBI Taxonomy" id="108015"/>
    <lineage>
        <taxon>Bacteria</taxon>
        <taxon>Pseudomonadati</taxon>
        <taxon>Pseudomonadota</taxon>
        <taxon>Alphaproteobacteria</taxon>
        <taxon>Hyphomicrobiales</taxon>
        <taxon>Nitrobacteraceae</taxon>
        <taxon>Bradyrhizobium</taxon>
    </lineage>
</organism>
<dbReference type="PRINTS" id="PR00950">
    <property type="entry name" value="TYPE3IMSPROT"/>
</dbReference>
<dbReference type="GO" id="GO:0009306">
    <property type="term" value="P:protein secretion"/>
    <property type="evidence" value="ECO:0007669"/>
    <property type="project" value="InterPro"/>
</dbReference>
<dbReference type="GO" id="GO:0005886">
    <property type="term" value="C:plasma membrane"/>
    <property type="evidence" value="ECO:0007669"/>
    <property type="project" value="TreeGrafter"/>
</dbReference>
<proteinExistence type="inferred from homology"/>
<dbReference type="Pfam" id="PF01312">
    <property type="entry name" value="Bac_export_2"/>
    <property type="match status" value="1"/>
</dbReference>
<dbReference type="AlphaFoldDB" id="A0A0R3C808"/>
<dbReference type="Proteomes" id="UP000051380">
    <property type="component" value="Unassembled WGS sequence"/>
</dbReference>
<dbReference type="InterPro" id="IPR029025">
    <property type="entry name" value="T3SS_substrate_exporter_C"/>
</dbReference>
<evidence type="ECO:0000256" key="1">
    <source>
        <dbReference type="ARBA" id="ARBA00010690"/>
    </source>
</evidence>
<feature type="region of interest" description="Disordered" evidence="2">
    <location>
        <begin position="223"/>
        <end position="250"/>
    </location>
</feature>
<feature type="transmembrane region" description="Helical" evidence="3">
    <location>
        <begin position="189"/>
        <end position="208"/>
    </location>
</feature>
<evidence type="ECO:0000313" key="4">
    <source>
        <dbReference type="EMBL" id="KRP93766.1"/>
    </source>
</evidence>
<name>A0A0R3C808_9BRAD</name>
<evidence type="ECO:0000256" key="2">
    <source>
        <dbReference type="SAM" id="MobiDB-lite"/>
    </source>
</evidence>
<dbReference type="SUPFAM" id="SSF160544">
    <property type="entry name" value="EscU C-terminal domain-like"/>
    <property type="match status" value="1"/>
</dbReference>
<keyword evidence="3" id="KW-0812">Transmembrane</keyword>
<feature type="region of interest" description="Disordered" evidence="2">
    <location>
        <begin position="1"/>
        <end position="28"/>
    </location>
</feature>
<evidence type="ECO:0000256" key="3">
    <source>
        <dbReference type="SAM" id="Phobius"/>
    </source>
</evidence>
<comment type="caution">
    <text evidence="4">The sequence shown here is derived from an EMBL/GenBank/DDBJ whole genome shotgun (WGS) entry which is preliminary data.</text>
</comment>
<gene>
    <name evidence="4" type="ORF">AOQ72_20940</name>
</gene>
<sequence>MNDTSEEKNLPPSHKKLRDARKKGQSPRSADFVTAASLCAGFGCLCFRAGPIEDGWREAVRLIDKLQEQPFNSAARQALVGLMDLSIAAAAPILGAALVAAILAGVLAGGGLTISVEPLKPSFEKLDPVKGLKRIFSQRSVVELGKSIVKVLVLGATFVFTVLASWRALVYLPLCDLSCFGFVFKELKVLIAIAAGAFLIGGLADLLIQRWLFMRDMRMTQSEAKREAKEQDGNPQIKGEHRRLRRDSANESPLGIHRATVILTGRATLVGLRYVRGETGVPVLVCRGEGETASQLLAQARAQRLSIVEDHVLAHQLIRKGAMGKAVPMECFERVAKAVFAAGLV</sequence>
<accession>A0A0R3C808</accession>
<keyword evidence="3" id="KW-0472">Membrane</keyword>
<evidence type="ECO:0000313" key="5">
    <source>
        <dbReference type="Proteomes" id="UP000051380"/>
    </source>
</evidence>
<dbReference type="EMBL" id="LJYF01000029">
    <property type="protein sequence ID" value="KRP93766.1"/>
    <property type="molecule type" value="Genomic_DNA"/>
</dbReference>
<protein>
    <submittedName>
        <fullName evidence="4">Translocation protein</fullName>
    </submittedName>
</protein>
<feature type="compositionally biased region" description="Basic and acidic residues" evidence="2">
    <location>
        <begin position="223"/>
        <end position="232"/>
    </location>
</feature>
<reference evidence="4 5" key="1">
    <citation type="submission" date="2015-09" db="EMBL/GenBank/DDBJ databases">
        <title>Draft Genome Sequence of the Strain BR 3267 (Bradyrhizobium yuanmingense) recommended as inoculant for cowpea in Brazil.</title>
        <authorList>
            <person name="Simoes-Araujo J.L."/>
            <person name="Zilli J.E."/>
        </authorList>
    </citation>
    <scope>NUCLEOTIDE SEQUENCE [LARGE SCALE GENOMIC DNA]</scope>
    <source>
        <strain evidence="4 5">BR3267</strain>
    </source>
</reference>
<dbReference type="RefSeq" id="WP_057027916.1">
    <property type="nucleotide sequence ID" value="NZ_LJYF01000029.1"/>
</dbReference>